<dbReference type="AlphaFoldDB" id="A0A644YRN8"/>
<reference evidence="1" key="1">
    <citation type="submission" date="2019-08" db="EMBL/GenBank/DDBJ databases">
        <authorList>
            <person name="Kucharzyk K."/>
            <person name="Murdoch R.W."/>
            <person name="Higgins S."/>
            <person name="Loffler F."/>
        </authorList>
    </citation>
    <scope>NUCLEOTIDE SEQUENCE</scope>
</reference>
<gene>
    <name evidence="1" type="ORF">SDC9_77520</name>
</gene>
<accession>A0A644YRN8</accession>
<dbReference type="EMBL" id="VSSQ01005941">
    <property type="protein sequence ID" value="MPM30967.1"/>
    <property type="molecule type" value="Genomic_DNA"/>
</dbReference>
<dbReference type="SUPFAM" id="SSF82171">
    <property type="entry name" value="DPP6 N-terminal domain-like"/>
    <property type="match status" value="1"/>
</dbReference>
<protein>
    <recommendedName>
        <fullName evidence="2">Protein TolB</fullName>
    </recommendedName>
</protein>
<proteinExistence type="predicted"/>
<comment type="caution">
    <text evidence="1">The sequence shown here is derived from an EMBL/GenBank/DDBJ whole genome shotgun (WGS) entry which is preliminary data.</text>
</comment>
<name>A0A644YRN8_9ZZZZ</name>
<sequence length="460" mass="48660">MKRRSFKILSGLLCLALVTLACSISIPGQAPSEETLATSVAATFTAMAAPHSLPTEATTEVTTVAPTTELPTATPSVATAAIVSAGRDLYVWRDGAPGVTRLTNSGDVDTAVVSPDGTLIAFVRSTEYINYQLDLIHSDGSGLTTLISFADFAAFPRPVDSEASIPYQLVWKPGTHTLFMNTRIQYMGPGLQVGENLYQINADTAARSTLMKVSGNWRYGFSPDGSKMTISHADGVDLYNSDGSLVRAGVISHALINTASEYQWTADPDWQADSSNIAVAIPPVEPFADTPADSTVYRVNAAGEASLLFTRAISFTSGKIITFDPNLSHIGYSERLLPATDNLWELHIANIDGSAAVTIATGYFSQLPVWSTDGSHFIFSNMSGSTRQAYLGSMDGSTVLLADLTGLLDVGWLDSSRYLATNSTGAGYSLILGTVGSASAVLFTEPTSSGGTSLNFDTNR</sequence>
<dbReference type="Gene3D" id="2.120.10.30">
    <property type="entry name" value="TolB, C-terminal domain"/>
    <property type="match status" value="2"/>
</dbReference>
<evidence type="ECO:0008006" key="2">
    <source>
        <dbReference type="Google" id="ProtNLM"/>
    </source>
</evidence>
<dbReference type="PROSITE" id="PS51257">
    <property type="entry name" value="PROKAR_LIPOPROTEIN"/>
    <property type="match status" value="1"/>
</dbReference>
<dbReference type="InterPro" id="IPR011042">
    <property type="entry name" value="6-blade_b-propeller_TolB-like"/>
</dbReference>
<organism evidence="1">
    <name type="scientific">bioreactor metagenome</name>
    <dbReference type="NCBI Taxonomy" id="1076179"/>
    <lineage>
        <taxon>unclassified sequences</taxon>
        <taxon>metagenomes</taxon>
        <taxon>ecological metagenomes</taxon>
    </lineage>
</organism>
<evidence type="ECO:0000313" key="1">
    <source>
        <dbReference type="EMBL" id="MPM30967.1"/>
    </source>
</evidence>